<dbReference type="AlphaFoldDB" id="A0A073K9E7"/>
<evidence type="ECO:0000313" key="3">
    <source>
        <dbReference type="Proteomes" id="UP000027778"/>
    </source>
</evidence>
<dbReference type="SUPFAM" id="SSF55729">
    <property type="entry name" value="Acyl-CoA N-acyltransferases (Nat)"/>
    <property type="match status" value="1"/>
</dbReference>
<sequence length="272" mass="30707">MNPTITLHSAKQIEQAEIDMLSARLLAVQTMKGNPMQIEIRHFGAAMAFSSKIISGPAFNTVKGITFTSTMEIDEIISYYKTLGIPCRFEIPPAHASPELFHYLHEKGFYQSDFHTALYGLPKSYPTLHSQEFSIRKLEEDEFDIFADIYIRGFGMPEFTREGVCQNNQVLFDKPGWHFYIATIANIPAGIGVLYMNQGIASLTASATLPDFQRRGCHTLLIQKRIHTAFESHCTLLVGQARFGSVSQNNMVRCGMNIAYTKSIWTHENDKK</sequence>
<dbReference type="EMBL" id="JOTM01000019">
    <property type="protein sequence ID" value="KEK23200.1"/>
    <property type="molecule type" value="Genomic_DNA"/>
</dbReference>
<dbReference type="OrthoDB" id="2350893at2"/>
<reference evidence="2 3" key="1">
    <citation type="submission" date="2014-06" db="EMBL/GenBank/DDBJ databases">
        <title>Draft genome sequence of Bacillus gaemokensis JCM 15801 (MCCC 1A00707).</title>
        <authorList>
            <person name="Lai Q."/>
            <person name="Liu Y."/>
            <person name="Shao Z."/>
        </authorList>
    </citation>
    <scope>NUCLEOTIDE SEQUENCE [LARGE SCALE GENOMIC DNA]</scope>
    <source>
        <strain evidence="2 3">JCM 15801</strain>
    </source>
</reference>
<name>A0A073K9E7_9BACI</name>
<gene>
    <name evidence="2" type="ORF">BAGA_10620</name>
</gene>
<keyword evidence="2" id="KW-0808">Transferase</keyword>
<dbReference type="STRING" id="574375.AZF08_22965"/>
<evidence type="ECO:0000313" key="2">
    <source>
        <dbReference type="EMBL" id="KEK23200.1"/>
    </source>
</evidence>
<dbReference type="InterPro" id="IPR016181">
    <property type="entry name" value="Acyl_CoA_acyltransferase"/>
</dbReference>
<organism evidence="2 3">
    <name type="scientific">Bacillus gaemokensis</name>
    <dbReference type="NCBI Taxonomy" id="574375"/>
    <lineage>
        <taxon>Bacteria</taxon>
        <taxon>Bacillati</taxon>
        <taxon>Bacillota</taxon>
        <taxon>Bacilli</taxon>
        <taxon>Bacillales</taxon>
        <taxon>Bacillaceae</taxon>
        <taxon>Bacillus</taxon>
        <taxon>Bacillus cereus group</taxon>
    </lineage>
</organism>
<dbReference type="eggNOG" id="COG0456">
    <property type="taxonomic scope" value="Bacteria"/>
</dbReference>
<feature type="domain" description="N-acetyltransferase" evidence="1">
    <location>
        <begin position="133"/>
        <end position="272"/>
    </location>
</feature>
<protein>
    <submittedName>
        <fullName evidence="2">Acetyltransferase</fullName>
    </submittedName>
</protein>
<comment type="caution">
    <text evidence="2">The sequence shown here is derived from an EMBL/GenBank/DDBJ whole genome shotgun (WGS) entry which is preliminary data.</text>
</comment>
<dbReference type="Proteomes" id="UP000027778">
    <property type="component" value="Unassembled WGS sequence"/>
</dbReference>
<dbReference type="PROSITE" id="PS51186">
    <property type="entry name" value="GNAT"/>
    <property type="match status" value="1"/>
</dbReference>
<keyword evidence="3" id="KW-1185">Reference proteome</keyword>
<dbReference type="Gene3D" id="3.40.630.30">
    <property type="match status" value="1"/>
</dbReference>
<dbReference type="GO" id="GO:0016747">
    <property type="term" value="F:acyltransferase activity, transferring groups other than amino-acyl groups"/>
    <property type="evidence" value="ECO:0007669"/>
    <property type="project" value="InterPro"/>
</dbReference>
<accession>A0A073K9E7</accession>
<proteinExistence type="predicted"/>
<dbReference type="InterPro" id="IPR000182">
    <property type="entry name" value="GNAT_dom"/>
</dbReference>
<evidence type="ECO:0000259" key="1">
    <source>
        <dbReference type="PROSITE" id="PS51186"/>
    </source>
</evidence>